<dbReference type="EMBL" id="JANPWZ010002761">
    <property type="protein sequence ID" value="KAJ3556302.1"/>
    <property type="molecule type" value="Genomic_DNA"/>
</dbReference>
<proteinExistence type="predicted"/>
<organism evidence="2 3">
    <name type="scientific">Xylaria arbuscula</name>
    <dbReference type="NCBI Taxonomy" id="114810"/>
    <lineage>
        <taxon>Eukaryota</taxon>
        <taxon>Fungi</taxon>
        <taxon>Dikarya</taxon>
        <taxon>Ascomycota</taxon>
        <taxon>Pezizomycotina</taxon>
        <taxon>Sordariomycetes</taxon>
        <taxon>Xylariomycetidae</taxon>
        <taxon>Xylariales</taxon>
        <taxon>Xylariaceae</taxon>
        <taxon>Xylaria</taxon>
    </lineage>
</organism>
<evidence type="ECO:0000256" key="1">
    <source>
        <dbReference type="SAM" id="MobiDB-lite"/>
    </source>
</evidence>
<accession>A0A9W8N5C5</accession>
<name>A0A9W8N5C5_9PEZI</name>
<feature type="compositionally biased region" description="Polar residues" evidence="1">
    <location>
        <begin position="179"/>
        <end position="191"/>
    </location>
</feature>
<comment type="caution">
    <text evidence="2">The sequence shown here is derived from an EMBL/GenBank/DDBJ whole genome shotgun (WGS) entry which is preliminary data.</text>
</comment>
<reference evidence="2" key="1">
    <citation type="submission" date="2022-07" db="EMBL/GenBank/DDBJ databases">
        <title>Genome Sequence of Xylaria arbuscula.</title>
        <authorList>
            <person name="Buettner E."/>
        </authorList>
    </citation>
    <scope>NUCLEOTIDE SEQUENCE</scope>
    <source>
        <strain evidence="2">VT107</strain>
    </source>
</reference>
<feature type="region of interest" description="Disordered" evidence="1">
    <location>
        <begin position="167"/>
        <end position="235"/>
    </location>
</feature>
<dbReference type="AlphaFoldDB" id="A0A9W8N5C5"/>
<sequence length="235" mass="27518">MSHGKSDRGNPFKNTKFRAYIEGGPFYYQRESPAILMSTAEAMTFLESQPYNAQWTIAQIPQDAFPQVQSVGDTNANADRQSETRHRFPETLDERNERDYVEKQEQEMQRVLDNMATFSRRRVELLQELAECAKGEEQMYREAANNPKLHKMFVAFMALHVNDDRANCPTHDRSDTPVPKTTSRQQRNYVPSSSSKEIKNENSDYRLAPEWWTKRSQKRSQSNDGGPFEHKYRRR</sequence>
<keyword evidence="3" id="KW-1185">Reference proteome</keyword>
<evidence type="ECO:0000313" key="2">
    <source>
        <dbReference type="EMBL" id="KAJ3556302.1"/>
    </source>
</evidence>
<evidence type="ECO:0000313" key="3">
    <source>
        <dbReference type="Proteomes" id="UP001148614"/>
    </source>
</evidence>
<protein>
    <submittedName>
        <fullName evidence="2">Uncharacterized protein</fullName>
    </submittedName>
</protein>
<gene>
    <name evidence="2" type="ORF">NPX13_g10162</name>
</gene>
<dbReference type="Proteomes" id="UP001148614">
    <property type="component" value="Unassembled WGS sequence"/>
</dbReference>